<dbReference type="EC" id="2.1.1.63" evidence="9"/>
<dbReference type="RefSeq" id="WP_133157446.1">
    <property type="nucleotide sequence ID" value="NZ_CP037867.1"/>
</dbReference>
<keyword evidence="7 9" id="KW-0234">DNA repair</keyword>
<evidence type="ECO:0000259" key="11">
    <source>
        <dbReference type="Pfam" id="PF02870"/>
    </source>
</evidence>
<dbReference type="PROSITE" id="PS00374">
    <property type="entry name" value="MGMT"/>
    <property type="match status" value="1"/>
</dbReference>
<dbReference type="NCBIfam" id="TIGR00589">
    <property type="entry name" value="ogt"/>
    <property type="match status" value="1"/>
</dbReference>
<dbReference type="GO" id="GO:0032259">
    <property type="term" value="P:methylation"/>
    <property type="evidence" value="ECO:0007669"/>
    <property type="project" value="UniProtKB-KW"/>
</dbReference>
<dbReference type="InterPro" id="IPR036388">
    <property type="entry name" value="WH-like_DNA-bd_sf"/>
</dbReference>
<dbReference type="SUPFAM" id="SSF53155">
    <property type="entry name" value="Methylated DNA-protein cysteine methyltransferase domain"/>
    <property type="match status" value="1"/>
</dbReference>
<name>A0A4P6WZH9_HYDPS</name>
<dbReference type="Gene3D" id="3.30.160.70">
    <property type="entry name" value="Methylated DNA-protein cysteine methyltransferase domain"/>
    <property type="match status" value="1"/>
</dbReference>
<dbReference type="InterPro" id="IPR036217">
    <property type="entry name" value="MethylDNA_cys_MeTrfase_DNAb"/>
</dbReference>
<dbReference type="KEGG" id="hpse:HPF_18190"/>
<dbReference type="PANTHER" id="PTHR10815">
    <property type="entry name" value="METHYLATED-DNA--PROTEIN-CYSTEINE METHYLTRANSFERASE"/>
    <property type="match status" value="1"/>
</dbReference>
<dbReference type="EMBL" id="CP037867">
    <property type="protein sequence ID" value="QBM29632.1"/>
    <property type="molecule type" value="Genomic_DNA"/>
</dbReference>
<dbReference type="CDD" id="cd06445">
    <property type="entry name" value="ATase"/>
    <property type="match status" value="1"/>
</dbReference>
<feature type="active site" description="Nucleophile; methyl group acceptor" evidence="9">
    <location>
        <position position="139"/>
    </location>
</feature>
<evidence type="ECO:0000256" key="3">
    <source>
        <dbReference type="ARBA" id="ARBA00022490"/>
    </source>
</evidence>
<dbReference type="InterPro" id="IPR023546">
    <property type="entry name" value="MGMT"/>
</dbReference>
<keyword evidence="13" id="KW-1185">Reference proteome</keyword>
<comment type="similarity">
    <text evidence="2 9">Belongs to the MGMT family.</text>
</comment>
<accession>A0A4P6WZH9</accession>
<comment type="catalytic activity">
    <reaction evidence="1 9">
        <text>a 4-O-methyl-thymidine in DNA + L-cysteinyl-[protein] = a thymidine in DNA + S-methyl-L-cysteinyl-[protein]</text>
        <dbReference type="Rhea" id="RHEA:53428"/>
        <dbReference type="Rhea" id="RHEA-COMP:10131"/>
        <dbReference type="Rhea" id="RHEA-COMP:10132"/>
        <dbReference type="Rhea" id="RHEA-COMP:13555"/>
        <dbReference type="Rhea" id="RHEA-COMP:13556"/>
        <dbReference type="ChEBI" id="CHEBI:29950"/>
        <dbReference type="ChEBI" id="CHEBI:82612"/>
        <dbReference type="ChEBI" id="CHEBI:137386"/>
        <dbReference type="ChEBI" id="CHEBI:137387"/>
        <dbReference type="EC" id="2.1.1.63"/>
    </reaction>
</comment>
<evidence type="ECO:0000259" key="10">
    <source>
        <dbReference type="Pfam" id="PF01035"/>
    </source>
</evidence>
<dbReference type="AlphaFoldDB" id="A0A4P6WZH9"/>
<dbReference type="Proteomes" id="UP000293912">
    <property type="component" value="Chromosome"/>
</dbReference>
<organism evidence="12 13">
    <name type="scientific">Hydrogenophaga pseudoflava</name>
    <name type="common">Pseudomonas carboxydoflava</name>
    <dbReference type="NCBI Taxonomy" id="47421"/>
    <lineage>
        <taxon>Bacteria</taxon>
        <taxon>Pseudomonadati</taxon>
        <taxon>Pseudomonadota</taxon>
        <taxon>Betaproteobacteria</taxon>
        <taxon>Burkholderiales</taxon>
        <taxon>Comamonadaceae</taxon>
        <taxon>Hydrogenophaga</taxon>
    </lineage>
</organism>
<dbReference type="Pfam" id="PF02870">
    <property type="entry name" value="Methyltransf_1N"/>
    <property type="match status" value="1"/>
</dbReference>
<gene>
    <name evidence="12" type="primary">ogt2</name>
    <name evidence="12" type="ORF">HPF_18190</name>
</gene>
<comment type="miscellaneous">
    <text evidence="9">This enzyme catalyzes only one turnover and therefore is not strictly catalytic. According to one definition, an enzyme is a biocatalyst that acts repeatedly and over many reaction cycles.</text>
</comment>
<dbReference type="FunFam" id="1.10.10.10:FF:000214">
    <property type="entry name" value="Methylated-DNA--protein-cysteine methyltransferase"/>
    <property type="match status" value="1"/>
</dbReference>
<reference evidence="12 13" key="1">
    <citation type="submission" date="2019-03" db="EMBL/GenBank/DDBJ databases">
        <authorList>
            <person name="Sebastian G."/>
            <person name="Baumann P."/>
            <person name="Ruckert C."/>
            <person name="Kalinowski J."/>
            <person name="Nebel B."/>
            <person name="Takors R."/>
            <person name="Blombach B."/>
        </authorList>
    </citation>
    <scope>NUCLEOTIDE SEQUENCE [LARGE SCALE GENOMIC DNA]</scope>
    <source>
        <strain evidence="12 13">DSM 1084</strain>
    </source>
</reference>
<evidence type="ECO:0000256" key="6">
    <source>
        <dbReference type="ARBA" id="ARBA00022763"/>
    </source>
</evidence>
<comment type="subcellular location">
    <subcellularLocation>
        <location evidence="9">Cytoplasm</location>
    </subcellularLocation>
</comment>
<dbReference type="InterPro" id="IPR008332">
    <property type="entry name" value="MethylG_MeTrfase_N"/>
</dbReference>
<dbReference type="PANTHER" id="PTHR10815:SF5">
    <property type="entry name" value="METHYLATED-DNA--PROTEIN-CYSTEINE METHYLTRANSFERASE"/>
    <property type="match status" value="1"/>
</dbReference>
<dbReference type="InterPro" id="IPR014048">
    <property type="entry name" value="MethylDNA_cys_MeTrfase_DNA-bd"/>
</dbReference>
<comment type="function">
    <text evidence="9">Involved in the cellular defense against the biological effects of O6-methylguanine (O6-MeG) and O4-methylthymine (O4-MeT) in DNA. Repairs the methylated nucleobase in DNA by stoichiometrically transferring the methyl group to a cysteine residue in the enzyme. This is a suicide reaction: the enzyme is irreversibly inactivated.</text>
</comment>
<protein>
    <recommendedName>
        <fullName evidence="9">Methylated-DNA--protein-cysteine methyltransferase</fullName>
        <ecNumber evidence="9">2.1.1.63</ecNumber>
    </recommendedName>
    <alternativeName>
        <fullName evidence="9">6-O-methylguanine-DNA methyltransferase</fullName>
        <shortName evidence="9">MGMT</shortName>
    </alternativeName>
    <alternativeName>
        <fullName evidence="9">O-6-methylguanine-DNA-alkyltransferase</fullName>
    </alternativeName>
</protein>
<dbReference type="HAMAP" id="MF_00772">
    <property type="entry name" value="OGT"/>
    <property type="match status" value="1"/>
</dbReference>
<evidence type="ECO:0000256" key="2">
    <source>
        <dbReference type="ARBA" id="ARBA00008711"/>
    </source>
</evidence>
<keyword evidence="4 9" id="KW-0489">Methyltransferase</keyword>
<dbReference type="GO" id="GO:0005737">
    <property type="term" value="C:cytoplasm"/>
    <property type="evidence" value="ECO:0007669"/>
    <property type="project" value="UniProtKB-SubCell"/>
</dbReference>
<dbReference type="GO" id="GO:0006307">
    <property type="term" value="P:DNA alkylation repair"/>
    <property type="evidence" value="ECO:0007669"/>
    <property type="project" value="UniProtKB-UniRule"/>
</dbReference>
<feature type="domain" description="Methylguanine DNA methyltransferase ribonuclease-like" evidence="11">
    <location>
        <begin position="12"/>
        <end position="83"/>
    </location>
</feature>
<keyword evidence="5 9" id="KW-0808">Transferase</keyword>
<evidence type="ECO:0000256" key="4">
    <source>
        <dbReference type="ARBA" id="ARBA00022603"/>
    </source>
</evidence>
<dbReference type="GO" id="GO:0003908">
    <property type="term" value="F:methylated-DNA-[protein]-cysteine S-methyltransferase activity"/>
    <property type="evidence" value="ECO:0007669"/>
    <property type="project" value="UniProtKB-UniRule"/>
</dbReference>
<dbReference type="Gene3D" id="1.10.10.10">
    <property type="entry name" value="Winged helix-like DNA-binding domain superfamily/Winged helix DNA-binding domain"/>
    <property type="match status" value="1"/>
</dbReference>
<dbReference type="InterPro" id="IPR036631">
    <property type="entry name" value="MGMT_N_sf"/>
</dbReference>
<evidence type="ECO:0000313" key="13">
    <source>
        <dbReference type="Proteomes" id="UP000293912"/>
    </source>
</evidence>
<dbReference type="InterPro" id="IPR001497">
    <property type="entry name" value="MethylDNA_cys_MeTrfase_AS"/>
</dbReference>
<evidence type="ECO:0000256" key="5">
    <source>
        <dbReference type="ARBA" id="ARBA00022679"/>
    </source>
</evidence>
<dbReference type="SUPFAM" id="SSF46767">
    <property type="entry name" value="Methylated DNA-protein cysteine methyltransferase, C-terminal domain"/>
    <property type="match status" value="1"/>
</dbReference>
<evidence type="ECO:0000313" key="12">
    <source>
        <dbReference type="EMBL" id="QBM29632.1"/>
    </source>
</evidence>
<keyword evidence="3 9" id="KW-0963">Cytoplasm</keyword>
<comment type="catalytic activity">
    <reaction evidence="8 9">
        <text>a 6-O-methyl-2'-deoxyguanosine in DNA + L-cysteinyl-[protein] = S-methyl-L-cysteinyl-[protein] + a 2'-deoxyguanosine in DNA</text>
        <dbReference type="Rhea" id="RHEA:24000"/>
        <dbReference type="Rhea" id="RHEA-COMP:10131"/>
        <dbReference type="Rhea" id="RHEA-COMP:10132"/>
        <dbReference type="Rhea" id="RHEA-COMP:11367"/>
        <dbReference type="Rhea" id="RHEA-COMP:11368"/>
        <dbReference type="ChEBI" id="CHEBI:29950"/>
        <dbReference type="ChEBI" id="CHEBI:82612"/>
        <dbReference type="ChEBI" id="CHEBI:85445"/>
        <dbReference type="ChEBI" id="CHEBI:85448"/>
        <dbReference type="EC" id="2.1.1.63"/>
    </reaction>
</comment>
<dbReference type="Pfam" id="PF01035">
    <property type="entry name" value="DNA_binding_1"/>
    <property type="match status" value="1"/>
</dbReference>
<evidence type="ECO:0000256" key="7">
    <source>
        <dbReference type="ARBA" id="ARBA00023204"/>
    </source>
</evidence>
<proteinExistence type="inferred from homology"/>
<evidence type="ECO:0000256" key="1">
    <source>
        <dbReference type="ARBA" id="ARBA00001286"/>
    </source>
</evidence>
<sequence length="175" mass="18641">MNTAPHHRVQTIVGSPLGDLRLVASTNGLAGLWFVQRQRHEPPVERLAAWPTVASHPVFEAASRQLDEYFHGRRQHFDLPLDLGQGTAFQRAVWQALLAIPAGATTSYGALASGLGKPQAVRAVGAAVGRNPLSIVVPCHRVVGGNGSLTGYAGGLDRKQALLQLEGALIDKPHQ</sequence>
<evidence type="ECO:0000256" key="8">
    <source>
        <dbReference type="ARBA" id="ARBA00049348"/>
    </source>
</evidence>
<feature type="domain" description="Methylated-DNA-[protein]-cysteine S-methyltransferase DNA binding" evidence="10">
    <location>
        <begin position="88"/>
        <end position="168"/>
    </location>
</feature>
<evidence type="ECO:0000256" key="9">
    <source>
        <dbReference type="HAMAP-Rule" id="MF_00772"/>
    </source>
</evidence>
<keyword evidence="6 9" id="KW-0227">DNA damage</keyword>